<dbReference type="InterPro" id="IPR003732">
    <property type="entry name" value="Daa-tRNA_deacyls_DTD"/>
</dbReference>
<dbReference type="PANTHER" id="PTHR10472">
    <property type="entry name" value="D-TYROSYL-TRNA TYR DEACYLASE"/>
    <property type="match status" value="1"/>
</dbReference>
<dbReference type="Pfam" id="PF02580">
    <property type="entry name" value="Tyr_Deacylase"/>
    <property type="match status" value="1"/>
</dbReference>
<evidence type="ECO:0000256" key="3">
    <source>
        <dbReference type="ARBA" id="ARBA00013056"/>
    </source>
</evidence>
<dbReference type="GO" id="GO:0051500">
    <property type="term" value="F:D-tyrosyl-tRNA(Tyr) deacylase activity"/>
    <property type="evidence" value="ECO:0007669"/>
    <property type="project" value="TreeGrafter"/>
</dbReference>
<comment type="subunit">
    <text evidence="2">Homodimer.</text>
</comment>
<evidence type="ECO:0000256" key="1">
    <source>
        <dbReference type="ARBA" id="ARBA00004496"/>
    </source>
</evidence>
<evidence type="ECO:0000313" key="10">
    <source>
        <dbReference type="Proteomes" id="UP000663828"/>
    </source>
</evidence>
<dbReference type="EC" id="3.1.1.96" evidence="3"/>
<dbReference type="Proteomes" id="UP000663828">
    <property type="component" value="Unassembled WGS sequence"/>
</dbReference>
<evidence type="ECO:0000256" key="6">
    <source>
        <dbReference type="ARBA" id="ARBA00047676"/>
    </source>
</evidence>
<name>A0A815V9K0_ADIRI</name>
<evidence type="ECO:0000313" key="8">
    <source>
        <dbReference type="EMBL" id="CAF1035778.1"/>
    </source>
</evidence>
<dbReference type="Gene3D" id="3.50.80.10">
    <property type="entry name" value="D-tyrosyl-tRNA(Tyr) deacylase"/>
    <property type="match status" value="1"/>
</dbReference>
<keyword evidence="5" id="KW-0378">Hydrolase</keyword>
<comment type="catalytic activity">
    <reaction evidence="6">
        <text>glycyl-tRNA(Ala) + H2O = tRNA(Ala) + glycine + H(+)</text>
        <dbReference type="Rhea" id="RHEA:53744"/>
        <dbReference type="Rhea" id="RHEA-COMP:9657"/>
        <dbReference type="Rhea" id="RHEA-COMP:13640"/>
        <dbReference type="ChEBI" id="CHEBI:15377"/>
        <dbReference type="ChEBI" id="CHEBI:15378"/>
        <dbReference type="ChEBI" id="CHEBI:57305"/>
        <dbReference type="ChEBI" id="CHEBI:78442"/>
        <dbReference type="ChEBI" id="CHEBI:78522"/>
        <dbReference type="EC" id="3.1.1.96"/>
    </reaction>
</comment>
<dbReference type="SUPFAM" id="SSF69500">
    <property type="entry name" value="DTD-like"/>
    <property type="match status" value="1"/>
</dbReference>
<evidence type="ECO:0000256" key="5">
    <source>
        <dbReference type="ARBA" id="ARBA00022801"/>
    </source>
</evidence>
<reference evidence="9" key="1">
    <citation type="submission" date="2021-02" db="EMBL/GenBank/DDBJ databases">
        <authorList>
            <person name="Nowell W R."/>
        </authorList>
    </citation>
    <scope>NUCLEOTIDE SEQUENCE</scope>
</reference>
<dbReference type="EMBL" id="CAJNOJ010000073">
    <property type="protein sequence ID" value="CAF1035778.1"/>
    <property type="molecule type" value="Genomic_DNA"/>
</dbReference>
<comment type="subcellular location">
    <subcellularLocation>
        <location evidence="1">Cytoplasm</location>
    </subcellularLocation>
</comment>
<evidence type="ECO:0000313" key="9">
    <source>
        <dbReference type="EMBL" id="CAF1531855.1"/>
    </source>
</evidence>
<dbReference type="Proteomes" id="UP000663852">
    <property type="component" value="Unassembled WGS sequence"/>
</dbReference>
<gene>
    <name evidence="8" type="ORF">EDS130_LOCUS16652</name>
    <name evidence="9" type="ORF">XAT740_LOCUS41530</name>
</gene>
<keyword evidence="4" id="KW-0963">Cytoplasm</keyword>
<keyword evidence="10" id="KW-1185">Reference proteome</keyword>
<dbReference type="PANTHER" id="PTHR10472:SF1">
    <property type="entry name" value="D-AMINOACYL-TRNA DEACYLASE 2"/>
    <property type="match status" value="1"/>
</dbReference>
<dbReference type="GO" id="GO:0005737">
    <property type="term" value="C:cytoplasm"/>
    <property type="evidence" value="ECO:0007669"/>
    <property type="project" value="UniProtKB-SubCell"/>
</dbReference>
<dbReference type="EMBL" id="CAJNOR010004864">
    <property type="protein sequence ID" value="CAF1531855.1"/>
    <property type="molecule type" value="Genomic_DNA"/>
</dbReference>
<dbReference type="OrthoDB" id="275783at2759"/>
<comment type="caution">
    <text evidence="9">The sequence shown here is derived from an EMBL/GenBank/DDBJ whole genome shotgun (WGS) entry which is preliminary data.</text>
</comment>
<dbReference type="AlphaFoldDB" id="A0A815V9K0"/>
<evidence type="ECO:0000256" key="2">
    <source>
        <dbReference type="ARBA" id="ARBA00011738"/>
    </source>
</evidence>
<sequence length="153" mass="17144">MSTVRVRCLLQQCTKATLRLQDDSVVTINRGMVVFVAFIKDAQLDDVDKLAKEIATVKLCESENGGLKTIVDLPGDLLIIPQATLGGRLNSHRFQYHHNINKDTGQEFYDRFVSNMRDLCSQNSNNVVHAGSYGIRQIYSSETNGPAMHIIEF</sequence>
<proteinExistence type="predicted"/>
<comment type="catalytic activity">
    <reaction evidence="7">
        <text>a D-aminoacyl-tRNA + H2O = a tRNA + a D-alpha-amino acid + H(+)</text>
        <dbReference type="Rhea" id="RHEA:13953"/>
        <dbReference type="Rhea" id="RHEA-COMP:10123"/>
        <dbReference type="Rhea" id="RHEA-COMP:10124"/>
        <dbReference type="ChEBI" id="CHEBI:15377"/>
        <dbReference type="ChEBI" id="CHEBI:15378"/>
        <dbReference type="ChEBI" id="CHEBI:59871"/>
        <dbReference type="ChEBI" id="CHEBI:78442"/>
        <dbReference type="ChEBI" id="CHEBI:79333"/>
        <dbReference type="EC" id="3.1.1.96"/>
    </reaction>
</comment>
<evidence type="ECO:0000256" key="4">
    <source>
        <dbReference type="ARBA" id="ARBA00022490"/>
    </source>
</evidence>
<protein>
    <recommendedName>
        <fullName evidence="3">D-aminoacyl-tRNA deacylase</fullName>
        <ecNumber evidence="3">3.1.1.96</ecNumber>
    </recommendedName>
</protein>
<evidence type="ECO:0000256" key="7">
    <source>
        <dbReference type="ARBA" id="ARBA00048018"/>
    </source>
</evidence>
<accession>A0A815V9K0</accession>
<dbReference type="InterPro" id="IPR023509">
    <property type="entry name" value="DTD-like_sf"/>
</dbReference>
<organism evidence="9 10">
    <name type="scientific">Adineta ricciae</name>
    <name type="common">Rotifer</name>
    <dbReference type="NCBI Taxonomy" id="249248"/>
    <lineage>
        <taxon>Eukaryota</taxon>
        <taxon>Metazoa</taxon>
        <taxon>Spiralia</taxon>
        <taxon>Gnathifera</taxon>
        <taxon>Rotifera</taxon>
        <taxon>Eurotatoria</taxon>
        <taxon>Bdelloidea</taxon>
        <taxon>Adinetida</taxon>
        <taxon>Adinetidae</taxon>
        <taxon>Adineta</taxon>
    </lineage>
</organism>